<evidence type="ECO:0000256" key="3">
    <source>
        <dbReference type="ARBA" id="ARBA00022475"/>
    </source>
</evidence>
<dbReference type="GO" id="GO:0005886">
    <property type="term" value="C:plasma membrane"/>
    <property type="evidence" value="ECO:0007669"/>
    <property type="project" value="UniProtKB-SubCell"/>
</dbReference>
<dbReference type="PANTHER" id="PTHR30151">
    <property type="entry name" value="ALKANE SULFONATE ABC TRANSPORTER-RELATED, MEMBRANE SUBUNIT"/>
    <property type="match status" value="1"/>
</dbReference>
<comment type="similarity">
    <text evidence="7">Belongs to the binding-protein-dependent transport system permease family.</text>
</comment>
<dbReference type="Gene3D" id="1.10.3720.10">
    <property type="entry name" value="MetI-like"/>
    <property type="match status" value="1"/>
</dbReference>
<dbReference type="Pfam" id="PF00528">
    <property type="entry name" value="BPD_transp_1"/>
    <property type="match status" value="1"/>
</dbReference>
<sequence>MHNDDHESKRHQPAKAKLSKRLKRLYVKSSFWPPLAAFAGLFIVWELATKLFAINPITLPSASAIAIEFFQSFTFYLSHAWVTFYEAVLGFLLGLSVAFVMGIVMAHSSVLERTLLPLAVLANVTPIMAVAPLFILWFGFGTLPKVLIAAIITFFPMLINSIMGFRSIDENHYEYMRSLHASKAEIFMKLRLPNSLPYLFSAAKTCVSLSVMGAVVGEWSGSSEGLGNVIMMSGNYMQTTRMFAAIFMLAFMGIVLTNVVRYIERKVLDWHVSANSWN</sequence>
<proteinExistence type="inferred from homology"/>
<organism evidence="9 10">
    <name type="scientific">Paenibacillus montaniterrae</name>
    <dbReference type="NCBI Taxonomy" id="429341"/>
    <lineage>
        <taxon>Bacteria</taxon>
        <taxon>Bacillati</taxon>
        <taxon>Bacillota</taxon>
        <taxon>Bacilli</taxon>
        <taxon>Bacillales</taxon>
        <taxon>Paenibacillaceae</taxon>
        <taxon>Paenibacillus</taxon>
    </lineage>
</organism>
<keyword evidence="5 7" id="KW-1133">Transmembrane helix</keyword>
<feature type="transmembrane region" description="Helical" evidence="7">
    <location>
        <begin position="146"/>
        <end position="168"/>
    </location>
</feature>
<dbReference type="AlphaFoldDB" id="A0A920CXL5"/>
<dbReference type="EMBL" id="BOSE01000001">
    <property type="protein sequence ID" value="GIP15443.1"/>
    <property type="molecule type" value="Genomic_DNA"/>
</dbReference>
<feature type="transmembrane region" description="Helical" evidence="7">
    <location>
        <begin position="196"/>
        <end position="216"/>
    </location>
</feature>
<evidence type="ECO:0000256" key="7">
    <source>
        <dbReference type="RuleBase" id="RU363032"/>
    </source>
</evidence>
<feature type="transmembrane region" description="Helical" evidence="7">
    <location>
        <begin position="25"/>
        <end position="45"/>
    </location>
</feature>
<gene>
    <name evidence="9" type="ORF">J40TS1_10850</name>
</gene>
<feature type="domain" description="ABC transmembrane type-1" evidence="8">
    <location>
        <begin position="80"/>
        <end position="264"/>
    </location>
</feature>
<comment type="subcellular location">
    <subcellularLocation>
        <location evidence="1 7">Cell membrane</location>
        <topology evidence="1 7">Multi-pass membrane protein</topology>
    </subcellularLocation>
</comment>
<keyword evidence="3" id="KW-1003">Cell membrane</keyword>
<dbReference type="SUPFAM" id="SSF161098">
    <property type="entry name" value="MetI-like"/>
    <property type="match status" value="1"/>
</dbReference>
<evidence type="ECO:0000313" key="10">
    <source>
        <dbReference type="Proteomes" id="UP000683139"/>
    </source>
</evidence>
<keyword evidence="4 7" id="KW-0812">Transmembrane</keyword>
<dbReference type="InterPro" id="IPR000515">
    <property type="entry name" value="MetI-like"/>
</dbReference>
<evidence type="ECO:0000259" key="8">
    <source>
        <dbReference type="PROSITE" id="PS50928"/>
    </source>
</evidence>
<dbReference type="PROSITE" id="PS50928">
    <property type="entry name" value="ABC_TM1"/>
    <property type="match status" value="1"/>
</dbReference>
<dbReference type="Proteomes" id="UP000683139">
    <property type="component" value="Unassembled WGS sequence"/>
</dbReference>
<feature type="transmembrane region" description="Helical" evidence="7">
    <location>
        <begin position="242"/>
        <end position="263"/>
    </location>
</feature>
<evidence type="ECO:0000256" key="5">
    <source>
        <dbReference type="ARBA" id="ARBA00022989"/>
    </source>
</evidence>
<keyword evidence="6 7" id="KW-0472">Membrane</keyword>
<comment type="caution">
    <text evidence="9">The sequence shown here is derived from an EMBL/GenBank/DDBJ whole genome shotgun (WGS) entry which is preliminary data.</text>
</comment>
<evidence type="ECO:0000256" key="1">
    <source>
        <dbReference type="ARBA" id="ARBA00004651"/>
    </source>
</evidence>
<feature type="transmembrane region" description="Helical" evidence="7">
    <location>
        <begin position="84"/>
        <end position="106"/>
    </location>
</feature>
<evidence type="ECO:0000313" key="9">
    <source>
        <dbReference type="EMBL" id="GIP15443.1"/>
    </source>
</evidence>
<evidence type="ECO:0000256" key="4">
    <source>
        <dbReference type="ARBA" id="ARBA00022692"/>
    </source>
</evidence>
<feature type="transmembrane region" description="Helical" evidence="7">
    <location>
        <begin position="118"/>
        <end position="140"/>
    </location>
</feature>
<evidence type="ECO:0000256" key="2">
    <source>
        <dbReference type="ARBA" id="ARBA00022448"/>
    </source>
</evidence>
<keyword evidence="10" id="KW-1185">Reference proteome</keyword>
<accession>A0A920CXL5</accession>
<dbReference type="InterPro" id="IPR035906">
    <property type="entry name" value="MetI-like_sf"/>
</dbReference>
<dbReference type="GO" id="GO:0055085">
    <property type="term" value="P:transmembrane transport"/>
    <property type="evidence" value="ECO:0007669"/>
    <property type="project" value="InterPro"/>
</dbReference>
<name>A0A920CXL5_9BACL</name>
<reference evidence="9" key="1">
    <citation type="submission" date="2021-03" db="EMBL/GenBank/DDBJ databases">
        <title>Antimicrobial resistance genes in bacteria isolated from Japanese honey, and their potential for conferring macrolide and lincosamide resistance in the American foulbrood pathogen Paenibacillus larvae.</title>
        <authorList>
            <person name="Okamoto M."/>
            <person name="Kumagai M."/>
            <person name="Kanamori H."/>
            <person name="Takamatsu D."/>
        </authorList>
    </citation>
    <scope>NUCLEOTIDE SEQUENCE</scope>
    <source>
        <strain evidence="9">J40TS1</strain>
    </source>
</reference>
<dbReference type="PANTHER" id="PTHR30151:SF20">
    <property type="entry name" value="ABC TRANSPORTER PERMEASE PROTEIN HI_0355-RELATED"/>
    <property type="match status" value="1"/>
</dbReference>
<dbReference type="RefSeq" id="WP_213513648.1">
    <property type="nucleotide sequence ID" value="NZ_BOSE01000001.1"/>
</dbReference>
<evidence type="ECO:0000256" key="6">
    <source>
        <dbReference type="ARBA" id="ARBA00023136"/>
    </source>
</evidence>
<keyword evidence="2 7" id="KW-0813">Transport</keyword>
<protein>
    <submittedName>
        <fullName evidence="9">ABC transporter permease</fullName>
    </submittedName>
</protein>